<reference evidence="2 3" key="1">
    <citation type="journal article" date="2016" name="Nat. Commun.">
        <title>Thousands of microbial genomes shed light on interconnected biogeochemical processes in an aquifer system.</title>
        <authorList>
            <person name="Anantharaman K."/>
            <person name="Brown C.T."/>
            <person name="Hug L.A."/>
            <person name="Sharon I."/>
            <person name="Castelle C.J."/>
            <person name="Probst A.J."/>
            <person name="Thomas B.C."/>
            <person name="Singh A."/>
            <person name="Wilkins M.J."/>
            <person name="Karaoz U."/>
            <person name="Brodie E.L."/>
            <person name="Williams K.H."/>
            <person name="Hubbard S.S."/>
            <person name="Banfield J.F."/>
        </authorList>
    </citation>
    <scope>NUCLEOTIDE SEQUENCE [LARGE SCALE GENOMIC DNA]</scope>
</reference>
<keyword evidence="1" id="KW-1133">Transmembrane helix</keyword>
<name>A0A1F4VJ09_UNCKA</name>
<keyword evidence="1" id="KW-0812">Transmembrane</keyword>
<evidence type="ECO:0000313" key="2">
    <source>
        <dbReference type="EMBL" id="OGC56868.1"/>
    </source>
</evidence>
<accession>A0A1F4VJ09</accession>
<keyword evidence="1" id="KW-0472">Membrane</keyword>
<dbReference type="EMBL" id="MEVN01000027">
    <property type="protein sequence ID" value="OGC56868.1"/>
    <property type="molecule type" value="Genomic_DNA"/>
</dbReference>
<feature type="transmembrane region" description="Helical" evidence="1">
    <location>
        <begin position="65"/>
        <end position="89"/>
    </location>
</feature>
<evidence type="ECO:0000313" key="3">
    <source>
        <dbReference type="Proteomes" id="UP000177763"/>
    </source>
</evidence>
<gene>
    <name evidence="2" type="ORF">A3H26_04135</name>
</gene>
<feature type="transmembrane region" description="Helical" evidence="1">
    <location>
        <begin position="101"/>
        <end position="120"/>
    </location>
</feature>
<organism evidence="2 3">
    <name type="scientific">candidate division WWE3 bacterium RIFCSPLOWO2_12_FULL_36_10</name>
    <dbReference type="NCBI Taxonomy" id="1802630"/>
    <lineage>
        <taxon>Bacteria</taxon>
        <taxon>Katanobacteria</taxon>
    </lineage>
</organism>
<dbReference type="STRING" id="1802630.A3H26_04135"/>
<dbReference type="Proteomes" id="UP000177763">
    <property type="component" value="Unassembled WGS sequence"/>
</dbReference>
<feature type="transmembrane region" description="Helical" evidence="1">
    <location>
        <begin position="12"/>
        <end position="38"/>
    </location>
</feature>
<dbReference type="AlphaFoldDB" id="A0A1F4VJ09"/>
<comment type="caution">
    <text evidence="2">The sequence shown here is derived from an EMBL/GenBank/DDBJ whole genome shotgun (WGS) entry which is preliminary data.</text>
</comment>
<sequence>MDNKSHSLLKLTLIYFFLSIFFLLFFQFSLVIAIFSVLPVDIKIFLINVFKDLSSLYLIKNPPSFFQPFFTFILMELPFVLLSFATSYLLFRNKCEKKYHLLAATFSLLGILILGSFTVIKPMNVGEHKFPGFFSVQISLREFRCSNLPKQSIFNWTYPSNGQTNASIHSPVVVNLKNGVRISSSCDTTYINGRYANSSKMLGGFPGSNIPLVPDGSNTVSELNYLSNADLDEIKKFVSAGSWDNNAIIKVTCNYIKSGCSGNESFSFTTGEE</sequence>
<evidence type="ECO:0000256" key="1">
    <source>
        <dbReference type="SAM" id="Phobius"/>
    </source>
</evidence>
<protein>
    <submittedName>
        <fullName evidence="2">Uncharacterized protein</fullName>
    </submittedName>
</protein>
<proteinExistence type="predicted"/>